<protein>
    <submittedName>
        <fullName evidence="2">Uncharacterized protein</fullName>
    </submittedName>
</protein>
<name>B0LU78_9ACTN</name>
<evidence type="ECO:0000313" key="2">
    <source>
        <dbReference type="EMBL" id="ABY83559.1"/>
    </source>
</evidence>
<accession>B0LU78</accession>
<dbReference type="EMBL" id="EU372836">
    <property type="protein sequence ID" value="ABY83559.1"/>
    <property type="molecule type" value="Genomic_DNA"/>
</dbReference>
<dbReference type="AlphaFoldDB" id="B0LU78"/>
<keyword evidence="2" id="KW-0614">Plasmid</keyword>
<sequence>MGGAVRSAGQPDTRPPPVHAIRGEPMTQQPQTQPAVRPETHYLKGDMVLFRDVERFWLGLPGHTFVGRVERSWTNVQNGKLLYDLTELSGNRARAGIDPDYMRPLPATDAMRDIDTAPLSEPDTGAMTPAAVAWLRQHLAQDNTAMPVRR</sequence>
<reference evidence="2" key="1">
    <citation type="journal article" date="2011" name="Acta Biochim. Biophys. Sin.">
        <title>Characterization of the multiple CRISPR loci on Streptomyces linear plasmid pSHK1.</title>
        <authorList>
            <person name="Guo P."/>
            <person name="Cheng Q."/>
            <person name="Xie P."/>
            <person name="Fan Y."/>
            <person name="Jiang W."/>
            <person name="Qin Z."/>
        </authorList>
    </citation>
    <scope>NUCLEOTIDE SEQUENCE</scope>
    <source>
        <strain evidence="2">HK1</strain>
        <plasmid evidence="2">pSHK1</plasmid>
    </source>
</reference>
<feature type="region of interest" description="Disordered" evidence="1">
    <location>
        <begin position="1"/>
        <end position="36"/>
    </location>
</feature>
<geneLocation type="plasmid" evidence="2">
    <name>pSHK1</name>
</geneLocation>
<evidence type="ECO:0000256" key="1">
    <source>
        <dbReference type="SAM" id="MobiDB-lite"/>
    </source>
</evidence>
<gene>
    <name evidence="2" type="ORF">pSHK1.90</name>
</gene>
<organism evidence="2">
    <name type="scientific">Streptomyces sp. HK1</name>
    <dbReference type="NCBI Taxonomy" id="405041"/>
    <lineage>
        <taxon>Bacteria</taxon>
        <taxon>Bacillati</taxon>
        <taxon>Actinomycetota</taxon>
        <taxon>Actinomycetes</taxon>
        <taxon>Kitasatosporales</taxon>
        <taxon>Streptomycetaceae</taxon>
        <taxon>Streptomyces</taxon>
    </lineage>
</organism>
<proteinExistence type="predicted"/>